<dbReference type="GO" id="GO:0075732">
    <property type="term" value="P:viral penetration into host nucleus"/>
    <property type="evidence" value="ECO:0007669"/>
    <property type="project" value="UniProtKB-KW"/>
</dbReference>
<dbReference type="InterPro" id="IPR001070">
    <property type="entry name" value="Polyoma_coat_VP2"/>
</dbReference>
<keyword evidence="15" id="KW-0449">Lipoprotein</keyword>
<evidence type="ECO:0000313" key="19">
    <source>
        <dbReference type="EMBL" id="UEV87524.1"/>
    </source>
</evidence>
<proteinExistence type="inferred from homology"/>
<evidence type="ECO:0000256" key="15">
    <source>
        <dbReference type="ARBA" id="ARBA00023288"/>
    </source>
</evidence>
<keyword evidence="12" id="KW-0238">DNA-binding</keyword>
<dbReference type="GO" id="GO:0042025">
    <property type="term" value="C:host cell nucleus"/>
    <property type="evidence" value="ECO:0007669"/>
    <property type="project" value="UniProtKB-SubCell"/>
</dbReference>
<sequence>MGAVFSLLADIGILAAETGFATTTILAGEATAILDAEVAAIVTTEGLTATEALLSLGFTPEAYGALELAQNTAAAVLADVAGQAALLQTTAGISGLIGAGVKLFGFDNQQHESMALMPYLGDLTDLAFPGVQWFAETVHTINPIDWGPRFLENLSRWIMQTLWQQGRRQLEQATTELAQRTRSTMADALARMLENARWVVTNVPSQLYSSLEEYYGDLPRVRPWQYRQIAERAGITPPEDYILEEGSGEFVYQMEAAPGGAHQNHCPDWVLPLILGLFEYPPRTAAEKRKAETKNNAPPAKKRMPRTSTRPKASNKRGYRGPRTKNRSR</sequence>
<evidence type="ECO:0000256" key="10">
    <source>
        <dbReference type="ARBA" id="ARBA00022870"/>
    </source>
</evidence>
<reference evidence="19" key="1">
    <citation type="submission" date="2021-07" db="EMBL/GenBank/DDBJ databases">
        <title>Complete genome sequence of a novel gammapolyomavirus detected in a great cormorant (Phalacrocorax carbo).</title>
        <authorList>
            <person name="Feher E."/>
            <person name="Kaszab E."/>
            <person name="Bali K."/>
            <person name="Banyai K."/>
        </authorList>
    </citation>
    <scope>NUCLEOTIDE SEQUENCE</scope>
    <source>
        <strain evidence="19">CoPyV1</strain>
    </source>
</reference>
<comment type="similarity">
    <text evidence="4 17">Belongs to the polyomaviruses capsid protein VP2 family.</text>
</comment>
<comment type="subcellular location">
    <subcellularLocation>
        <location evidence="3">Host endoplasmic reticulum membrane</location>
    </subcellularLocation>
    <subcellularLocation>
        <location evidence="1">Host nucleus</location>
    </subcellularLocation>
    <subcellularLocation>
        <location evidence="2">Virion</location>
    </subcellularLocation>
</comment>
<dbReference type="Pfam" id="PF00761">
    <property type="entry name" value="Polyoma_coat2"/>
    <property type="match status" value="1"/>
</dbReference>
<evidence type="ECO:0000256" key="5">
    <source>
        <dbReference type="ARBA" id="ARBA00022524"/>
    </source>
</evidence>
<dbReference type="GO" id="GO:0046718">
    <property type="term" value="P:symbiont entry into host cell"/>
    <property type="evidence" value="ECO:0007669"/>
    <property type="project" value="UniProtKB-KW"/>
</dbReference>
<feature type="region of interest" description="Disordered" evidence="18">
    <location>
        <begin position="285"/>
        <end position="329"/>
    </location>
</feature>
<evidence type="ECO:0000256" key="7">
    <source>
        <dbReference type="ARBA" id="ARBA00022562"/>
    </source>
</evidence>
<dbReference type="GO" id="GO:0019028">
    <property type="term" value="C:viral capsid"/>
    <property type="evidence" value="ECO:0007669"/>
    <property type="project" value="UniProtKB-UniRule"/>
</dbReference>
<evidence type="ECO:0000256" key="18">
    <source>
        <dbReference type="SAM" id="MobiDB-lite"/>
    </source>
</evidence>
<keyword evidence="9 17" id="KW-0946">Virion</keyword>
<keyword evidence="8" id="KW-0519">Myristate</keyword>
<keyword evidence="20" id="KW-1185">Reference proteome</keyword>
<accession>A0A8K1S9A5</accession>
<keyword evidence="14" id="KW-1038">Host endoplasmic reticulum</keyword>
<dbReference type="Proteomes" id="UP001263520">
    <property type="component" value="Segment"/>
</dbReference>
<evidence type="ECO:0000256" key="2">
    <source>
        <dbReference type="ARBA" id="ARBA00004328"/>
    </source>
</evidence>
<keyword evidence="16" id="KW-1160">Virus entry into host cell</keyword>
<dbReference type="EMBL" id="MZ666388">
    <property type="protein sequence ID" value="UEV87524.1"/>
    <property type="molecule type" value="Genomic_DNA"/>
</dbReference>
<evidence type="ECO:0000256" key="12">
    <source>
        <dbReference type="ARBA" id="ARBA00023125"/>
    </source>
</evidence>
<evidence type="ECO:0000256" key="6">
    <source>
        <dbReference type="ARBA" id="ARBA00022561"/>
    </source>
</evidence>
<dbReference type="PIRSF" id="PIRSF003377">
    <property type="entry name" value="Polyoma_coat2"/>
    <property type="match status" value="1"/>
</dbReference>
<evidence type="ECO:0000256" key="9">
    <source>
        <dbReference type="ARBA" id="ARBA00022844"/>
    </source>
</evidence>
<dbReference type="GO" id="GO:0005198">
    <property type="term" value="F:structural molecule activity"/>
    <property type="evidence" value="ECO:0007669"/>
    <property type="project" value="UniProtKB-UniRule"/>
</dbReference>
<dbReference type="GO" id="GO:0043657">
    <property type="term" value="C:host cell"/>
    <property type="evidence" value="ECO:0007669"/>
    <property type="project" value="GOC"/>
</dbReference>
<keyword evidence="11" id="KW-0426">Late protein</keyword>
<name>A0A8K1S9A5_9POLY</name>
<dbReference type="GO" id="GO:0044167">
    <property type="term" value="C:host cell endoplasmic reticulum membrane"/>
    <property type="evidence" value="ECO:0007669"/>
    <property type="project" value="UniProtKB-SubCell"/>
</dbReference>
<organism evidence="19 20">
    <name type="scientific">cormorant polyomavirus 1</name>
    <dbReference type="NCBI Taxonomy" id="2896467"/>
    <lineage>
        <taxon>Viruses</taxon>
        <taxon>Monodnaviria</taxon>
        <taxon>Shotokuvirae</taxon>
        <taxon>Cossaviricota</taxon>
        <taxon>Papovaviricetes</taxon>
        <taxon>Sepolyvirales</taxon>
        <taxon>Polyomaviridae</taxon>
        <taxon>Gammapolyomavirus</taxon>
    </lineage>
</organism>
<evidence type="ECO:0000256" key="17">
    <source>
        <dbReference type="PIRNR" id="PIRNR003377"/>
    </source>
</evidence>
<evidence type="ECO:0000256" key="8">
    <source>
        <dbReference type="ARBA" id="ARBA00022707"/>
    </source>
</evidence>
<keyword evidence="10" id="KW-1043">Host membrane</keyword>
<evidence type="ECO:0000256" key="1">
    <source>
        <dbReference type="ARBA" id="ARBA00004147"/>
    </source>
</evidence>
<keyword evidence="13" id="KW-0472">Membrane</keyword>
<evidence type="ECO:0000256" key="14">
    <source>
        <dbReference type="ARBA" id="ARBA00023184"/>
    </source>
</evidence>
<evidence type="ECO:0000256" key="13">
    <source>
        <dbReference type="ARBA" id="ARBA00023136"/>
    </source>
</evidence>
<evidence type="ECO:0000313" key="20">
    <source>
        <dbReference type="Proteomes" id="UP001263520"/>
    </source>
</evidence>
<evidence type="ECO:0000256" key="3">
    <source>
        <dbReference type="ARBA" id="ARBA00004625"/>
    </source>
</evidence>
<feature type="compositionally biased region" description="Basic residues" evidence="18">
    <location>
        <begin position="313"/>
        <end position="329"/>
    </location>
</feature>
<protein>
    <recommendedName>
        <fullName evidence="17">Minor capsid protein</fullName>
    </recommendedName>
</protein>
<keyword evidence="5" id="KW-1163">Viral penetration into host nucleus</keyword>
<evidence type="ECO:0000256" key="4">
    <source>
        <dbReference type="ARBA" id="ARBA00006444"/>
    </source>
</evidence>
<evidence type="ECO:0000256" key="16">
    <source>
        <dbReference type="ARBA" id="ARBA00023296"/>
    </source>
</evidence>
<keyword evidence="7" id="KW-1048">Host nucleus</keyword>
<dbReference type="GO" id="GO:0003677">
    <property type="term" value="F:DNA binding"/>
    <property type="evidence" value="ECO:0007669"/>
    <property type="project" value="UniProtKB-KW"/>
</dbReference>
<keyword evidence="6 17" id="KW-0167">Capsid protein</keyword>
<evidence type="ECO:0000256" key="11">
    <source>
        <dbReference type="ARBA" id="ARBA00022921"/>
    </source>
</evidence>